<dbReference type="InterPro" id="IPR029039">
    <property type="entry name" value="Flavoprotein-like_sf"/>
</dbReference>
<dbReference type="GO" id="GO:0046306">
    <property type="term" value="P:alkanesulfonate catabolic process"/>
    <property type="evidence" value="ECO:0007669"/>
    <property type="project" value="InterPro"/>
</dbReference>
<dbReference type="EC" id="1.5.1.38" evidence="5"/>
<dbReference type="Proteomes" id="UP000753908">
    <property type="component" value="Unassembled WGS sequence"/>
</dbReference>
<reference evidence="5" key="2">
    <citation type="journal article" date="2022" name="Microbiol. Resour. Announc.">
        <title>Metagenome Sequencing to Explore Phylogenomics of Terrestrial Cyanobacteria.</title>
        <authorList>
            <person name="Ward R.D."/>
            <person name="Stajich J.E."/>
            <person name="Johansen J.R."/>
            <person name="Huntemann M."/>
            <person name="Clum A."/>
            <person name="Foster B."/>
            <person name="Foster B."/>
            <person name="Roux S."/>
            <person name="Palaniappan K."/>
            <person name="Varghese N."/>
            <person name="Mukherjee S."/>
            <person name="Reddy T.B.K."/>
            <person name="Daum C."/>
            <person name="Copeland A."/>
            <person name="Chen I.A."/>
            <person name="Ivanova N.N."/>
            <person name="Kyrpides N.C."/>
            <person name="Shapiro N."/>
            <person name="Eloe-Fadrosh E.A."/>
            <person name="Pietrasiak N."/>
        </authorList>
    </citation>
    <scope>NUCLEOTIDE SEQUENCE</scope>
    <source>
        <strain evidence="5">CPER-KK1</strain>
    </source>
</reference>
<dbReference type="InterPro" id="IPR051814">
    <property type="entry name" value="NAD(P)H-dep_FMN_reductase"/>
</dbReference>
<evidence type="ECO:0000313" key="6">
    <source>
        <dbReference type="Proteomes" id="UP000753908"/>
    </source>
</evidence>
<keyword evidence="1" id="KW-0285">Flavoprotein</keyword>
<dbReference type="NCBIfam" id="TIGR03567">
    <property type="entry name" value="FMN_reduc_SsuE"/>
    <property type="match status" value="1"/>
</dbReference>
<evidence type="ECO:0000259" key="4">
    <source>
        <dbReference type="Pfam" id="PF03358"/>
    </source>
</evidence>
<dbReference type="InterPro" id="IPR020048">
    <property type="entry name" value="NADPH-dep_FMN_reduc_SsuE"/>
</dbReference>
<keyword evidence="3 5" id="KW-0560">Oxidoreductase</keyword>
<name>A0A951PNQ2_9CYAN</name>
<evidence type="ECO:0000256" key="2">
    <source>
        <dbReference type="ARBA" id="ARBA00022643"/>
    </source>
</evidence>
<feature type="domain" description="NADPH-dependent FMN reductase-like" evidence="4">
    <location>
        <begin position="4"/>
        <end position="143"/>
    </location>
</feature>
<keyword evidence="2" id="KW-0288">FMN</keyword>
<dbReference type="SUPFAM" id="SSF52218">
    <property type="entry name" value="Flavoproteins"/>
    <property type="match status" value="1"/>
</dbReference>
<dbReference type="Gene3D" id="3.40.50.360">
    <property type="match status" value="1"/>
</dbReference>
<sequence>MTIIIAIAGSPSHPSRSSAVLEYAKTVLASEGLPIDLITVRDLPAEDLLFANFDSVAIRKAQALVEKADGVIIATPVYKASYTGVLKSFLDLLPPGAFSGKVILPIATGGTLAHLLAIDYALKPVIATLGARYVLGGVYLLDTQIQTNPDGSVHLEAEIEQRLKASLYDFVDGIQQVKNHQLAQSKKEPALAPLE</sequence>
<proteinExistence type="predicted"/>
<dbReference type="PANTHER" id="PTHR43408">
    <property type="entry name" value="FMN REDUCTASE (NADPH)"/>
    <property type="match status" value="1"/>
</dbReference>
<protein>
    <submittedName>
        <fullName evidence="5">NADPH-dependent FMN reductase</fullName>
        <ecNumber evidence="5">1.5.1.38</ecNumber>
    </submittedName>
</protein>
<evidence type="ECO:0000256" key="3">
    <source>
        <dbReference type="ARBA" id="ARBA00023002"/>
    </source>
</evidence>
<dbReference type="PANTHER" id="PTHR43408:SF1">
    <property type="entry name" value="FMN REDUCTASE (NADPH)"/>
    <property type="match status" value="1"/>
</dbReference>
<gene>
    <name evidence="5" type="primary">ssuE</name>
    <name evidence="5" type="ORF">KME25_23405</name>
</gene>
<dbReference type="InterPro" id="IPR005025">
    <property type="entry name" value="FMN_Rdtase-like_dom"/>
</dbReference>
<evidence type="ECO:0000256" key="1">
    <source>
        <dbReference type="ARBA" id="ARBA00022630"/>
    </source>
</evidence>
<dbReference type="EMBL" id="JAHHIF010000040">
    <property type="protein sequence ID" value="MBW4547360.1"/>
    <property type="molecule type" value="Genomic_DNA"/>
</dbReference>
<reference evidence="5" key="1">
    <citation type="submission" date="2021-05" db="EMBL/GenBank/DDBJ databases">
        <authorList>
            <person name="Pietrasiak N."/>
            <person name="Ward R."/>
            <person name="Stajich J.E."/>
            <person name="Kurbessoian T."/>
        </authorList>
    </citation>
    <scope>NUCLEOTIDE SEQUENCE</scope>
    <source>
        <strain evidence="5">CPER-KK1</strain>
    </source>
</reference>
<accession>A0A951PNQ2</accession>
<dbReference type="Pfam" id="PF03358">
    <property type="entry name" value="FMN_red"/>
    <property type="match status" value="1"/>
</dbReference>
<dbReference type="AlphaFoldDB" id="A0A951PNQ2"/>
<comment type="caution">
    <text evidence="5">The sequence shown here is derived from an EMBL/GenBank/DDBJ whole genome shotgun (WGS) entry which is preliminary data.</text>
</comment>
<evidence type="ECO:0000313" key="5">
    <source>
        <dbReference type="EMBL" id="MBW4547360.1"/>
    </source>
</evidence>
<dbReference type="GO" id="GO:0052873">
    <property type="term" value="F:FMN reductase (NADPH) activity"/>
    <property type="evidence" value="ECO:0007669"/>
    <property type="project" value="UniProtKB-EC"/>
</dbReference>
<organism evidence="5 6">
    <name type="scientific">Symplocastrum torsivum CPER-KK1</name>
    <dbReference type="NCBI Taxonomy" id="450513"/>
    <lineage>
        <taxon>Bacteria</taxon>
        <taxon>Bacillati</taxon>
        <taxon>Cyanobacteriota</taxon>
        <taxon>Cyanophyceae</taxon>
        <taxon>Oscillatoriophycideae</taxon>
        <taxon>Oscillatoriales</taxon>
        <taxon>Microcoleaceae</taxon>
        <taxon>Symplocastrum</taxon>
    </lineage>
</organism>